<feature type="region of interest" description="Disordered" evidence="1">
    <location>
        <begin position="221"/>
        <end position="297"/>
    </location>
</feature>
<feature type="compositionally biased region" description="Low complexity" evidence="1">
    <location>
        <begin position="280"/>
        <end position="291"/>
    </location>
</feature>
<dbReference type="Gramene" id="Zm00001eb196330_T001">
    <property type="protein sequence ID" value="Zm00001eb196330_P001"/>
    <property type="gene ID" value="Zm00001eb196330"/>
</dbReference>
<reference evidence="2" key="3">
    <citation type="submission" date="2021-05" db="UniProtKB">
        <authorList>
            <consortium name="EnsemblPlants"/>
        </authorList>
    </citation>
    <scope>IDENTIFICATION</scope>
    <source>
        <strain evidence="2">cv. B73</strain>
    </source>
</reference>
<organism evidence="2 3">
    <name type="scientific">Zea mays</name>
    <name type="common">Maize</name>
    <dbReference type="NCBI Taxonomy" id="4577"/>
    <lineage>
        <taxon>Eukaryota</taxon>
        <taxon>Viridiplantae</taxon>
        <taxon>Streptophyta</taxon>
        <taxon>Embryophyta</taxon>
        <taxon>Tracheophyta</taxon>
        <taxon>Spermatophyta</taxon>
        <taxon>Magnoliopsida</taxon>
        <taxon>Liliopsida</taxon>
        <taxon>Poales</taxon>
        <taxon>Poaceae</taxon>
        <taxon>PACMAD clade</taxon>
        <taxon>Panicoideae</taxon>
        <taxon>Andropogonodae</taxon>
        <taxon>Andropogoneae</taxon>
        <taxon>Tripsacinae</taxon>
        <taxon>Zea</taxon>
    </lineage>
</organism>
<evidence type="ECO:0000313" key="3">
    <source>
        <dbReference type="Proteomes" id="UP000007305"/>
    </source>
</evidence>
<proteinExistence type="predicted"/>
<feature type="region of interest" description="Disordered" evidence="1">
    <location>
        <begin position="1"/>
        <end position="56"/>
    </location>
</feature>
<reference evidence="3" key="1">
    <citation type="journal article" date="2009" name="Science">
        <title>The B73 maize genome: complexity, diversity, and dynamics.</title>
        <authorList>
            <person name="Schnable P.S."/>
            <person name="Ware D."/>
            <person name="Fulton R.S."/>
            <person name="Stein J.C."/>
            <person name="Wei F."/>
            <person name="Pasternak S."/>
            <person name="Liang C."/>
            <person name="Zhang J."/>
            <person name="Fulton L."/>
            <person name="Graves T.A."/>
            <person name="Minx P."/>
            <person name="Reily A.D."/>
            <person name="Courtney L."/>
            <person name="Kruchowski S.S."/>
            <person name="Tomlinson C."/>
            <person name="Strong C."/>
            <person name="Delehaunty K."/>
            <person name="Fronick C."/>
            <person name="Courtney B."/>
            <person name="Rock S.M."/>
            <person name="Belter E."/>
            <person name="Du F."/>
            <person name="Kim K."/>
            <person name="Abbott R.M."/>
            <person name="Cotton M."/>
            <person name="Levy A."/>
            <person name="Marchetto P."/>
            <person name="Ochoa K."/>
            <person name="Jackson S.M."/>
            <person name="Gillam B."/>
            <person name="Chen W."/>
            <person name="Yan L."/>
            <person name="Higginbotham J."/>
            <person name="Cardenas M."/>
            <person name="Waligorski J."/>
            <person name="Applebaum E."/>
            <person name="Phelps L."/>
            <person name="Falcone J."/>
            <person name="Kanchi K."/>
            <person name="Thane T."/>
            <person name="Scimone A."/>
            <person name="Thane N."/>
            <person name="Henke J."/>
            <person name="Wang T."/>
            <person name="Ruppert J."/>
            <person name="Shah N."/>
            <person name="Rotter K."/>
            <person name="Hodges J."/>
            <person name="Ingenthron E."/>
            <person name="Cordes M."/>
            <person name="Kohlberg S."/>
            <person name="Sgro J."/>
            <person name="Delgado B."/>
            <person name="Mead K."/>
            <person name="Chinwalla A."/>
            <person name="Leonard S."/>
            <person name="Crouse K."/>
            <person name="Collura K."/>
            <person name="Kudrna D."/>
            <person name="Currie J."/>
            <person name="He R."/>
            <person name="Angelova A."/>
            <person name="Rajasekar S."/>
            <person name="Mueller T."/>
            <person name="Lomeli R."/>
            <person name="Scara G."/>
            <person name="Ko A."/>
            <person name="Delaney K."/>
            <person name="Wissotski M."/>
            <person name="Lopez G."/>
            <person name="Campos D."/>
            <person name="Braidotti M."/>
            <person name="Ashley E."/>
            <person name="Golser W."/>
            <person name="Kim H."/>
            <person name="Lee S."/>
            <person name="Lin J."/>
            <person name="Dujmic Z."/>
            <person name="Kim W."/>
            <person name="Talag J."/>
            <person name="Zuccolo A."/>
            <person name="Fan C."/>
            <person name="Sebastian A."/>
            <person name="Kramer M."/>
            <person name="Spiegel L."/>
            <person name="Nascimento L."/>
            <person name="Zutavern T."/>
            <person name="Miller B."/>
            <person name="Ambroise C."/>
            <person name="Muller S."/>
            <person name="Spooner W."/>
            <person name="Narechania A."/>
            <person name="Ren L."/>
            <person name="Wei S."/>
            <person name="Kumari S."/>
            <person name="Faga B."/>
            <person name="Levy M.J."/>
            <person name="McMahan L."/>
            <person name="Van Buren P."/>
            <person name="Vaughn M.W."/>
            <person name="Ying K."/>
            <person name="Yeh C.-T."/>
            <person name="Emrich S.J."/>
            <person name="Jia Y."/>
            <person name="Kalyanaraman A."/>
            <person name="Hsia A.-P."/>
            <person name="Barbazuk W.B."/>
            <person name="Baucom R.S."/>
            <person name="Brutnell T.P."/>
            <person name="Carpita N.C."/>
            <person name="Chaparro C."/>
            <person name="Chia J.-M."/>
            <person name="Deragon J.-M."/>
            <person name="Estill J.C."/>
            <person name="Fu Y."/>
            <person name="Jeddeloh J.A."/>
            <person name="Han Y."/>
            <person name="Lee H."/>
            <person name="Li P."/>
            <person name="Lisch D.R."/>
            <person name="Liu S."/>
            <person name="Liu Z."/>
            <person name="Nagel D.H."/>
            <person name="McCann M.C."/>
            <person name="SanMiguel P."/>
            <person name="Myers A.M."/>
            <person name="Nettleton D."/>
            <person name="Nguyen J."/>
            <person name="Penning B.W."/>
            <person name="Ponnala L."/>
            <person name="Schneider K.L."/>
            <person name="Schwartz D.C."/>
            <person name="Sharma A."/>
            <person name="Soderlund C."/>
            <person name="Springer N.M."/>
            <person name="Sun Q."/>
            <person name="Wang H."/>
            <person name="Waterman M."/>
            <person name="Westerman R."/>
            <person name="Wolfgruber T.K."/>
            <person name="Yang L."/>
            <person name="Yu Y."/>
            <person name="Zhang L."/>
            <person name="Zhou S."/>
            <person name="Zhu Q."/>
            <person name="Bennetzen J.L."/>
            <person name="Dawe R.K."/>
            <person name="Jiang J."/>
            <person name="Jiang N."/>
            <person name="Presting G.G."/>
            <person name="Wessler S.R."/>
            <person name="Aluru S."/>
            <person name="Martienssen R.A."/>
            <person name="Clifton S.W."/>
            <person name="McCombie W.R."/>
            <person name="Wing R.A."/>
            <person name="Wilson R.K."/>
        </authorList>
    </citation>
    <scope>NUCLEOTIDE SEQUENCE [LARGE SCALE GENOMIC DNA]</scope>
    <source>
        <strain evidence="3">cv. B73</strain>
    </source>
</reference>
<feature type="compositionally biased region" description="Basic and acidic residues" evidence="1">
    <location>
        <begin position="431"/>
        <end position="457"/>
    </location>
</feature>
<dbReference type="AlphaFoldDB" id="A0A804NYT3"/>
<keyword evidence="3" id="KW-1185">Reference proteome</keyword>
<feature type="region of interest" description="Disordered" evidence="1">
    <location>
        <begin position="312"/>
        <end position="481"/>
    </location>
</feature>
<reference evidence="2" key="2">
    <citation type="submission" date="2019-07" db="EMBL/GenBank/DDBJ databases">
        <authorList>
            <person name="Seetharam A."/>
            <person name="Woodhouse M."/>
            <person name="Cannon E."/>
        </authorList>
    </citation>
    <scope>NUCLEOTIDE SEQUENCE [LARGE SCALE GENOMIC DNA]</scope>
    <source>
        <strain evidence="2">cv. B73</strain>
    </source>
</reference>
<protein>
    <submittedName>
        <fullName evidence="2">Uncharacterized protein</fullName>
    </submittedName>
</protein>
<name>A0A804NYT3_MAIZE</name>
<dbReference type="Proteomes" id="UP000007305">
    <property type="component" value="Chromosome 4"/>
</dbReference>
<feature type="compositionally biased region" description="Gly residues" evidence="1">
    <location>
        <begin position="470"/>
        <end position="481"/>
    </location>
</feature>
<accession>A0A804NYT3</accession>
<feature type="compositionally biased region" description="Polar residues" evidence="1">
    <location>
        <begin position="68"/>
        <end position="79"/>
    </location>
</feature>
<dbReference type="InParanoid" id="A0A804NYT3"/>
<feature type="compositionally biased region" description="Basic and acidic residues" evidence="1">
    <location>
        <begin position="317"/>
        <end position="334"/>
    </location>
</feature>
<feature type="region of interest" description="Disordered" evidence="1">
    <location>
        <begin position="68"/>
        <end position="149"/>
    </location>
</feature>
<feature type="compositionally biased region" description="Basic residues" evidence="1">
    <location>
        <begin position="230"/>
        <end position="265"/>
    </location>
</feature>
<feature type="region of interest" description="Disordered" evidence="1">
    <location>
        <begin position="165"/>
        <end position="203"/>
    </location>
</feature>
<dbReference type="EnsemblPlants" id="Zm00001eb196330_T001">
    <property type="protein sequence ID" value="Zm00001eb196330_P001"/>
    <property type="gene ID" value="Zm00001eb196330"/>
</dbReference>
<evidence type="ECO:0000256" key="1">
    <source>
        <dbReference type="SAM" id="MobiDB-lite"/>
    </source>
</evidence>
<sequence length="481" mass="51082">MLSSRYTSPPHKARQCVVEKPIFSSKQVEPFGTRKERTNPARSGDQEQDPASCSRVRSFQQLRCRIRTQASCRRTNPPSYGTDKASQLPDTPSPPSPISDASALDGGARGPPEPGRQVGRAAPPAAADVVHQHQPFHSAARGSVAPHGGHVDHRRHPVGAHAGHRHAHRHAQPHGAAGHGRRLERHPPASASAASAVPPPEGEVHRVAGNHVEVAVPGAARAHDAAAAGHRPRPRPRPGARPHVQRVHRPGARVRLQRRRPRRPSSGHGHPSGDVEHAAGARARAAVPPARGLRDDAPRVGRRVVLLDRGGARRAARHVDPRAHGGRRELAPREQRRRARPRRARQRVHPQRGAAADQVHVPPHRHGARVRERGAAAARGQGQRGDLERGRGGGGGGGGVEVEEQRAGGGGGDGEEAWAEAAARAAELEECLGREERGEAAADGGERRERGAGHAGEDLQQELVGEPRDGGFGLGILGVGD</sequence>
<feature type="compositionally biased region" description="Basic residues" evidence="1">
    <location>
        <begin position="335"/>
        <end position="350"/>
    </location>
</feature>
<evidence type="ECO:0000313" key="2">
    <source>
        <dbReference type="EnsemblPlants" id="Zm00001eb196330_P001"/>
    </source>
</evidence>